<evidence type="ECO:0000313" key="2">
    <source>
        <dbReference type="Proteomes" id="UP000005446"/>
    </source>
</evidence>
<proteinExistence type="predicted"/>
<dbReference type="InParanoid" id="H0EZK8"/>
<dbReference type="EMBL" id="AGUE01000290">
    <property type="protein sequence ID" value="EHK96038.1"/>
    <property type="molecule type" value="Genomic_DNA"/>
</dbReference>
<dbReference type="AlphaFoldDB" id="H0EZK8"/>
<name>H0EZK8_GLAL7</name>
<comment type="caution">
    <text evidence="1">The sequence shown here is derived from an EMBL/GenBank/DDBJ whole genome shotgun (WGS) entry which is preliminary data.</text>
</comment>
<evidence type="ECO:0000313" key="1">
    <source>
        <dbReference type="EMBL" id="EHK96038.1"/>
    </source>
</evidence>
<accession>H0EZK8</accession>
<keyword evidence="2" id="KW-1185">Reference proteome</keyword>
<gene>
    <name evidence="1" type="ORF">M7I_8282</name>
</gene>
<dbReference type="HOGENOM" id="CLU_2638287_0_0_1"/>
<protein>
    <submittedName>
        <fullName evidence="1">Uncharacterized protein</fullName>
    </submittedName>
</protein>
<dbReference type="Proteomes" id="UP000005446">
    <property type="component" value="Unassembled WGS sequence"/>
</dbReference>
<reference evidence="1 2" key="1">
    <citation type="journal article" date="2012" name="Eukaryot. Cell">
        <title>Genome sequence of the fungus Glarea lozoyensis: the first genome sequence of a species from the Helotiaceae family.</title>
        <authorList>
            <person name="Youssar L."/>
            <person name="Gruening B.A."/>
            <person name="Erxleben A."/>
            <person name="Guenther S."/>
            <person name="Huettel W."/>
        </authorList>
    </citation>
    <scope>NUCLEOTIDE SEQUENCE [LARGE SCALE GENOMIC DNA]</scope>
    <source>
        <strain evidence="2">ATCC 74030 / MF5533</strain>
    </source>
</reference>
<sequence length="77" mass="8421">MFEKVLLRLVISPCGGGDISSDARRGIEFSGWLIYDAEGDSPAWMAPSRLCSRSASSLIYLDNVPTLYLAPSSWAHD</sequence>
<organism evidence="1 2">
    <name type="scientific">Glarea lozoyensis (strain ATCC 74030 / MF5533)</name>
    <dbReference type="NCBI Taxonomy" id="1104152"/>
    <lineage>
        <taxon>Eukaryota</taxon>
        <taxon>Fungi</taxon>
        <taxon>Dikarya</taxon>
        <taxon>Ascomycota</taxon>
        <taxon>Pezizomycotina</taxon>
        <taxon>Leotiomycetes</taxon>
        <taxon>Helotiales</taxon>
        <taxon>Helotiaceae</taxon>
        <taxon>Glarea</taxon>
    </lineage>
</organism>